<dbReference type="RefSeq" id="WP_255037220.1">
    <property type="nucleotide sequence ID" value="NZ_RJUF01000028.1"/>
</dbReference>
<evidence type="ECO:0000313" key="1">
    <source>
        <dbReference type="EMBL" id="MCP9763437.1"/>
    </source>
</evidence>
<evidence type="ECO:0000313" key="2">
    <source>
        <dbReference type="Proteomes" id="UP001204144"/>
    </source>
</evidence>
<protein>
    <submittedName>
        <fullName evidence="1">Uncharacterized protein</fullName>
    </submittedName>
</protein>
<name>A0AAE3H2I4_9BACT</name>
<dbReference type="AlphaFoldDB" id="A0AAE3H2I4"/>
<dbReference type="EMBL" id="RJUF01000028">
    <property type="protein sequence ID" value="MCP9763437.1"/>
    <property type="molecule type" value="Genomic_DNA"/>
</dbReference>
<accession>A0AAE3H2I4</accession>
<comment type="caution">
    <text evidence="1">The sequence shown here is derived from an EMBL/GenBank/DDBJ whole genome shotgun (WGS) entry which is preliminary data.</text>
</comment>
<dbReference type="Proteomes" id="UP001204144">
    <property type="component" value="Unassembled WGS sequence"/>
</dbReference>
<sequence length="120" mass="13066">MSKHSITITNIQCHGTSESGHDEVYLICQSDAGLPIRIPAGINVNHPMSSGDTWAVNQTLNYDYEVLVTLWDEDLSYDPNLATYLQSIDFAAGTLGLGLGTIQLTNRNGANYSVSYNLLS</sequence>
<proteinExistence type="predicted"/>
<organism evidence="1 2">
    <name type="scientific">Lacihabitans soyangensis</name>
    <dbReference type="NCBI Taxonomy" id="869394"/>
    <lineage>
        <taxon>Bacteria</taxon>
        <taxon>Pseudomonadati</taxon>
        <taxon>Bacteroidota</taxon>
        <taxon>Cytophagia</taxon>
        <taxon>Cytophagales</taxon>
        <taxon>Leadbetterellaceae</taxon>
        <taxon>Lacihabitans</taxon>
    </lineage>
</organism>
<gene>
    <name evidence="1" type="ORF">EGI31_10760</name>
</gene>
<keyword evidence="2" id="KW-1185">Reference proteome</keyword>
<reference evidence="1 2" key="1">
    <citation type="submission" date="2018-11" db="EMBL/GenBank/DDBJ databases">
        <title>Novel bacteria species description.</title>
        <authorList>
            <person name="Han J.-H."/>
        </authorList>
    </citation>
    <scope>NUCLEOTIDE SEQUENCE [LARGE SCALE GENOMIC DNA]</scope>
    <source>
        <strain evidence="1 2">KCTC23259</strain>
    </source>
</reference>